<evidence type="ECO:0000256" key="1">
    <source>
        <dbReference type="ARBA" id="ARBA00022679"/>
    </source>
</evidence>
<evidence type="ECO:0000313" key="10">
    <source>
        <dbReference type="Proteomes" id="UP001172457"/>
    </source>
</evidence>
<evidence type="ECO:0000256" key="5">
    <source>
        <dbReference type="ARBA" id="ARBA00022801"/>
    </source>
</evidence>
<organism evidence="9 10">
    <name type="scientific">Centaurea solstitialis</name>
    <name type="common">yellow star-thistle</name>
    <dbReference type="NCBI Taxonomy" id="347529"/>
    <lineage>
        <taxon>Eukaryota</taxon>
        <taxon>Viridiplantae</taxon>
        <taxon>Streptophyta</taxon>
        <taxon>Embryophyta</taxon>
        <taxon>Tracheophyta</taxon>
        <taxon>Spermatophyta</taxon>
        <taxon>Magnoliopsida</taxon>
        <taxon>eudicotyledons</taxon>
        <taxon>Gunneridae</taxon>
        <taxon>Pentapetalae</taxon>
        <taxon>asterids</taxon>
        <taxon>campanulids</taxon>
        <taxon>Asterales</taxon>
        <taxon>Asteraceae</taxon>
        <taxon>Carduoideae</taxon>
        <taxon>Cardueae</taxon>
        <taxon>Centaureinae</taxon>
        <taxon>Centaurea</taxon>
    </lineage>
</organism>
<keyword evidence="2" id="KW-0548">Nucleotidyltransferase</keyword>
<accession>A0AA38W328</accession>
<dbReference type="Pfam" id="PF17917">
    <property type="entry name" value="RT_RNaseH"/>
    <property type="match status" value="1"/>
</dbReference>
<dbReference type="Gene3D" id="3.30.70.270">
    <property type="match status" value="1"/>
</dbReference>
<dbReference type="InterPro" id="IPR036397">
    <property type="entry name" value="RNaseH_sf"/>
</dbReference>
<evidence type="ECO:0000256" key="6">
    <source>
        <dbReference type="ARBA" id="ARBA00022918"/>
    </source>
</evidence>
<comment type="caution">
    <text evidence="9">The sequence shown here is derived from an EMBL/GenBank/DDBJ whole genome shotgun (WGS) entry which is preliminary data.</text>
</comment>
<evidence type="ECO:0000256" key="4">
    <source>
        <dbReference type="ARBA" id="ARBA00022759"/>
    </source>
</evidence>
<dbReference type="Gene3D" id="3.30.420.10">
    <property type="entry name" value="Ribonuclease H-like superfamily/Ribonuclease H"/>
    <property type="match status" value="1"/>
</dbReference>
<dbReference type="Pfam" id="PF17921">
    <property type="entry name" value="Integrase_H2C2"/>
    <property type="match status" value="1"/>
</dbReference>
<gene>
    <name evidence="9" type="ORF">OSB04_024389</name>
</gene>
<dbReference type="InterPro" id="IPR043128">
    <property type="entry name" value="Rev_trsase/Diguanyl_cyclase"/>
</dbReference>
<dbReference type="GO" id="GO:0016787">
    <property type="term" value="F:hydrolase activity"/>
    <property type="evidence" value="ECO:0007669"/>
    <property type="project" value="UniProtKB-KW"/>
</dbReference>
<dbReference type="InterPro" id="IPR050951">
    <property type="entry name" value="Retrovirus_Pol_polyprotein"/>
</dbReference>
<keyword evidence="6" id="KW-0695">RNA-directed DNA polymerase</keyword>
<feature type="domain" description="Reverse transcriptase RNase H-like" evidence="7">
    <location>
        <begin position="159"/>
        <end position="255"/>
    </location>
</feature>
<dbReference type="PANTHER" id="PTHR37984">
    <property type="entry name" value="PROTEIN CBG26694"/>
    <property type="match status" value="1"/>
</dbReference>
<dbReference type="Proteomes" id="UP001172457">
    <property type="component" value="Chromosome 6"/>
</dbReference>
<dbReference type="CDD" id="cd09274">
    <property type="entry name" value="RNase_HI_RT_Ty3"/>
    <property type="match status" value="1"/>
</dbReference>
<dbReference type="GO" id="GO:0003964">
    <property type="term" value="F:RNA-directed DNA polymerase activity"/>
    <property type="evidence" value="ECO:0007669"/>
    <property type="project" value="UniProtKB-KW"/>
</dbReference>
<dbReference type="GO" id="GO:0003676">
    <property type="term" value="F:nucleic acid binding"/>
    <property type="evidence" value="ECO:0007669"/>
    <property type="project" value="InterPro"/>
</dbReference>
<dbReference type="SUPFAM" id="SSF56672">
    <property type="entry name" value="DNA/RNA polymerases"/>
    <property type="match status" value="1"/>
</dbReference>
<reference evidence="9" key="1">
    <citation type="submission" date="2023-03" db="EMBL/GenBank/DDBJ databases">
        <title>Chromosome-scale reference genome and RAD-based genetic map of yellow starthistle (Centaurea solstitialis) reveal putative structural variation and QTLs associated with invader traits.</title>
        <authorList>
            <person name="Reatini B."/>
            <person name="Cang F.A."/>
            <person name="Jiang Q."/>
            <person name="Mckibben M.T.W."/>
            <person name="Barker M.S."/>
            <person name="Rieseberg L.H."/>
            <person name="Dlugosch K.M."/>
        </authorList>
    </citation>
    <scope>NUCLEOTIDE SEQUENCE</scope>
    <source>
        <strain evidence="9">CAN-66</strain>
        <tissue evidence="9">Leaf</tissue>
    </source>
</reference>
<evidence type="ECO:0000259" key="7">
    <source>
        <dbReference type="Pfam" id="PF17917"/>
    </source>
</evidence>
<keyword evidence="4" id="KW-0255">Endonuclease</keyword>
<evidence type="ECO:0000256" key="2">
    <source>
        <dbReference type="ARBA" id="ARBA00022695"/>
    </source>
</evidence>
<feature type="domain" description="Integrase zinc-binding" evidence="8">
    <location>
        <begin position="345"/>
        <end position="400"/>
    </location>
</feature>
<evidence type="ECO:0000313" key="9">
    <source>
        <dbReference type="EMBL" id="KAJ9544682.1"/>
    </source>
</evidence>
<dbReference type="InterPro" id="IPR041373">
    <property type="entry name" value="RT_RNaseH"/>
</dbReference>
<proteinExistence type="predicted"/>
<dbReference type="InterPro" id="IPR041588">
    <property type="entry name" value="Integrase_H2C2"/>
</dbReference>
<evidence type="ECO:0000256" key="3">
    <source>
        <dbReference type="ARBA" id="ARBA00022722"/>
    </source>
</evidence>
<evidence type="ECO:0008006" key="11">
    <source>
        <dbReference type="Google" id="ProtNLM"/>
    </source>
</evidence>
<dbReference type="EMBL" id="JARYMX010000006">
    <property type="protein sequence ID" value="KAJ9544682.1"/>
    <property type="molecule type" value="Genomic_DNA"/>
</dbReference>
<protein>
    <recommendedName>
        <fullName evidence="11">Reverse transcriptase domain-containing protein</fullName>
    </recommendedName>
</protein>
<dbReference type="PANTHER" id="PTHR37984:SF5">
    <property type="entry name" value="PROTEIN NYNRIN-LIKE"/>
    <property type="match status" value="1"/>
</dbReference>
<dbReference type="FunFam" id="3.30.70.270:FF:000026">
    <property type="entry name" value="Transposon Ty3-G Gag-Pol polyprotein"/>
    <property type="match status" value="1"/>
</dbReference>
<name>A0AA38W328_9ASTR</name>
<dbReference type="FunFam" id="3.10.20.370:FF:000001">
    <property type="entry name" value="Retrovirus-related Pol polyprotein from transposon 17.6-like protein"/>
    <property type="match status" value="1"/>
</dbReference>
<dbReference type="Gene3D" id="1.10.340.70">
    <property type="match status" value="1"/>
</dbReference>
<dbReference type="AlphaFoldDB" id="A0AA38W328"/>
<keyword evidence="1" id="KW-0808">Transferase</keyword>
<keyword evidence="3" id="KW-0540">Nuclease</keyword>
<keyword evidence="5" id="KW-0378">Hydrolase</keyword>
<dbReference type="GO" id="GO:0004519">
    <property type="term" value="F:endonuclease activity"/>
    <property type="evidence" value="ECO:0007669"/>
    <property type="project" value="UniProtKB-KW"/>
</dbReference>
<evidence type="ECO:0000259" key="8">
    <source>
        <dbReference type="Pfam" id="PF17921"/>
    </source>
</evidence>
<sequence>MRSHLRKESAAYLAPIVDKEVKENRIQDFPIVRDYPAVFPEELPGLPLHRQVEFHIDLVSGVAPVTRSPSRIHVDPAKIEAIKKWEAPKTPTEIRQFLSLGGYYRRFIANFSKIAQPLTMITQKDKKFIWGEKKQEEAFRLLKHKLCNAPVLALPEGTDNFVVYCDASHQGLGCVIMQSKKVIAYASRQLRVREKNYTTHDLELGAVAFALKIWRYYLYGTKCTIFTDHKSLQHTLDQKMLNSRQRRWVELLNDYDCEIKYHPGKANVVADALSRKEKVKPSRAEAMGMVVQASLKNQMLEAQEEALKVENMKKETLHQIEKEFEVKANGVRYFKDKIWTPKVDQLRSTIMDEAHLTKYSIHPVSDKMYKGLKEHYWWPGMKKDIALYVSKCLTCARIKAEHQKPSRLLQQPEIPE</sequence>
<keyword evidence="10" id="KW-1185">Reference proteome</keyword>
<dbReference type="InterPro" id="IPR043502">
    <property type="entry name" value="DNA/RNA_pol_sf"/>
</dbReference>